<sequence>MHRGTRLLIIAAIGMLIVVSLAWTAFRPAPVPVEVAEVARGPMEVTVDVDGVTRIREVWEVSAPISGTALRSPVREGDRVIADETLVAVVEPVAPSLLDARARSQAQAAVHEAQAALAVAESELRQAEEDLAYAQGNYDRTQALVERGVASIVRMEEAAQALKAGEAARDAASSALEMAQGTLERAEAALIGPEAGDEDADACCVRILAPADGVVLSIGRVSERPVTAGERLLAIGDPTDLEIVADPLSRDAVRIPDGARARIERWGGAGQLDARLRRIEPSAYTEVSALGIEEQRVEAIFDLQDAPAERAGLGDGYSVRLHIIVWEAPDALRVPLGALFRRGDEWAVFAVRDGHAVLTPVELGQRNDRIAQVLGGLENGDLVIVHPGEEVSDGSLVDPVDAT</sequence>
<proteinExistence type="predicted"/>
<feature type="transmembrane region" description="Helical" evidence="4">
    <location>
        <begin position="7"/>
        <end position="26"/>
    </location>
</feature>
<keyword evidence="2 3" id="KW-0175">Coiled coil</keyword>
<dbReference type="PANTHER" id="PTHR32347">
    <property type="entry name" value="EFFLUX SYSTEM COMPONENT YKNX-RELATED"/>
    <property type="match status" value="1"/>
</dbReference>
<dbReference type="Proteomes" id="UP000199356">
    <property type="component" value="Unassembled WGS sequence"/>
</dbReference>
<dbReference type="EMBL" id="FOXA01000024">
    <property type="protein sequence ID" value="SFP99288.1"/>
    <property type="molecule type" value="Genomic_DNA"/>
</dbReference>
<comment type="subcellular location">
    <subcellularLocation>
        <location evidence="1">Cell envelope</location>
    </subcellularLocation>
</comment>
<dbReference type="RefSeq" id="WP_093424900.1">
    <property type="nucleotide sequence ID" value="NZ_FOXA01000024.1"/>
</dbReference>
<dbReference type="InterPro" id="IPR058637">
    <property type="entry name" value="YknX-like_C"/>
</dbReference>
<keyword evidence="4" id="KW-0812">Transmembrane</keyword>
<keyword evidence="4" id="KW-1133">Transmembrane helix</keyword>
<reference evidence="6 7" key="1">
    <citation type="submission" date="2016-10" db="EMBL/GenBank/DDBJ databases">
        <authorList>
            <person name="de Groot N.N."/>
        </authorList>
    </citation>
    <scope>NUCLEOTIDE SEQUENCE [LARGE SCALE GENOMIC DNA]</scope>
    <source>
        <strain evidence="6 7">DSM 19547</strain>
    </source>
</reference>
<evidence type="ECO:0000313" key="7">
    <source>
        <dbReference type="Proteomes" id="UP000199356"/>
    </source>
</evidence>
<gene>
    <name evidence="6" type="ORF">SAMN04488047_12432</name>
</gene>
<evidence type="ECO:0000256" key="2">
    <source>
        <dbReference type="ARBA" id="ARBA00023054"/>
    </source>
</evidence>
<protein>
    <submittedName>
        <fullName evidence="6">HlyD family secretion protein</fullName>
    </submittedName>
</protein>
<dbReference type="Gene3D" id="2.40.420.20">
    <property type="match status" value="1"/>
</dbReference>
<evidence type="ECO:0000256" key="3">
    <source>
        <dbReference type="SAM" id="Coils"/>
    </source>
</evidence>
<keyword evidence="7" id="KW-1185">Reference proteome</keyword>
<dbReference type="Gene3D" id="1.10.287.470">
    <property type="entry name" value="Helix hairpin bin"/>
    <property type="match status" value="1"/>
</dbReference>
<dbReference type="Pfam" id="PF25989">
    <property type="entry name" value="YknX_C"/>
    <property type="match status" value="1"/>
</dbReference>
<dbReference type="OrthoDB" id="9791520at2"/>
<feature type="coiled-coil region" evidence="3">
    <location>
        <begin position="103"/>
        <end position="144"/>
    </location>
</feature>
<dbReference type="GO" id="GO:0030313">
    <property type="term" value="C:cell envelope"/>
    <property type="evidence" value="ECO:0007669"/>
    <property type="project" value="UniProtKB-SubCell"/>
</dbReference>
<dbReference type="Gene3D" id="2.40.50.100">
    <property type="match status" value="1"/>
</dbReference>
<dbReference type="STRING" id="441119.SAMN04488047_12432"/>
<dbReference type="PANTHER" id="PTHR32347:SF29">
    <property type="entry name" value="UPF0194 MEMBRANE PROTEIN YBHG"/>
    <property type="match status" value="1"/>
</dbReference>
<name>A0A1I5UVQ6_9RHOB</name>
<evidence type="ECO:0000256" key="4">
    <source>
        <dbReference type="SAM" id="Phobius"/>
    </source>
</evidence>
<accession>A0A1I5UVQ6</accession>
<dbReference type="InterPro" id="IPR050465">
    <property type="entry name" value="UPF0194_transport"/>
</dbReference>
<dbReference type="AlphaFoldDB" id="A0A1I5UVQ6"/>
<evidence type="ECO:0000313" key="6">
    <source>
        <dbReference type="EMBL" id="SFP99288.1"/>
    </source>
</evidence>
<feature type="domain" description="YknX-like C-terminal permuted SH3-like" evidence="5">
    <location>
        <begin position="331"/>
        <end position="397"/>
    </location>
</feature>
<keyword evidence="4" id="KW-0472">Membrane</keyword>
<organism evidence="6 7">
    <name type="scientific">Tranquillimonas alkanivorans</name>
    <dbReference type="NCBI Taxonomy" id="441119"/>
    <lineage>
        <taxon>Bacteria</taxon>
        <taxon>Pseudomonadati</taxon>
        <taxon>Pseudomonadota</taxon>
        <taxon>Alphaproteobacteria</taxon>
        <taxon>Rhodobacterales</taxon>
        <taxon>Roseobacteraceae</taxon>
        <taxon>Tranquillimonas</taxon>
    </lineage>
</organism>
<evidence type="ECO:0000256" key="1">
    <source>
        <dbReference type="ARBA" id="ARBA00004196"/>
    </source>
</evidence>
<evidence type="ECO:0000259" key="5">
    <source>
        <dbReference type="Pfam" id="PF25989"/>
    </source>
</evidence>